<dbReference type="Proteomes" id="UP000321484">
    <property type="component" value="Unassembled WGS sequence"/>
</dbReference>
<evidence type="ECO:0000313" key="2">
    <source>
        <dbReference type="EMBL" id="GEN81326.1"/>
    </source>
</evidence>
<proteinExistence type="predicted"/>
<dbReference type="PANTHER" id="PTHR33361">
    <property type="entry name" value="GLR0591 PROTEIN"/>
    <property type="match status" value="1"/>
</dbReference>
<dbReference type="AlphaFoldDB" id="A0A511Z1S1"/>
<comment type="caution">
    <text evidence="2">The sequence shown here is derived from an EMBL/GenBank/DDBJ whole genome shotgun (WGS) entry which is preliminary data.</text>
</comment>
<evidence type="ECO:0008006" key="4">
    <source>
        <dbReference type="Google" id="ProtNLM"/>
    </source>
</evidence>
<organism evidence="2 3">
    <name type="scientific">Actinotalea fermentans</name>
    <dbReference type="NCBI Taxonomy" id="43671"/>
    <lineage>
        <taxon>Bacteria</taxon>
        <taxon>Bacillati</taxon>
        <taxon>Actinomycetota</taxon>
        <taxon>Actinomycetes</taxon>
        <taxon>Micrococcales</taxon>
        <taxon>Cellulomonadaceae</taxon>
        <taxon>Actinotalea</taxon>
    </lineage>
</organism>
<sequence>MVPTWWFVPVRRATAPPHGRAGDYGRGMSTASDHPEPTPTVRELADAWVETLADLDPVVATSLGVRPGDDRLPDLGPDGLAALADAERAVLAALPSARVLDDDDRRCAALLRERLETRLALHDAGELLATLRPVACPVHNLQSIFLMMPTATPDDWAVVARRMARVADAAASYQASLAEGLRTGVRSAPRQAEAVAEQLTQWLSAADGAGWFADFVARAGVPTLEGELTRAAASAADGVAQLRDWLTATYLPAVADVPDGVGRDRYLRSARSFLGTTVDPEEAYAWGWGELARIEAEMVAEADRVRAGASAAEAFAYLDAAGAAIEGVDEVVTYLQGLMDDAIRDLDGRVVDVAEPVRRVEAMIAPPGAAAAPYYTRPSLDFARPGRTWLPTLGRTRFPLHDLVSTWYHEGVPGHHLQLGTWAYRSGALSRFQTSVGSISATTEGWALYAERLMDELGYLEDPGVRLGYLDNQRMRAVRVVIDIGMHLGLRIPASAEAAGFHPGATWNAELGEEFFAARSGSPAAFVHSEVVRYLGWPGQAISYKLGERAWLAGRAAARRRREATGGSFDLRAWHTAALGLGSLGLADLERELATL</sequence>
<dbReference type="Pfam" id="PF05960">
    <property type="entry name" value="DUF885"/>
    <property type="match status" value="1"/>
</dbReference>
<dbReference type="InterPro" id="IPR010281">
    <property type="entry name" value="DUF885"/>
</dbReference>
<evidence type="ECO:0000256" key="1">
    <source>
        <dbReference type="SAM" id="MobiDB-lite"/>
    </source>
</evidence>
<protein>
    <recommendedName>
        <fullName evidence="4">DUF885 domain-containing protein</fullName>
    </recommendedName>
</protein>
<feature type="region of interest" description="Disordered" evidence="1">
    <location>
        <begin position="17"/>
        <end position="39"/>
    </location>
</feature>
<reference evidence="2 3" key="1">
    <citation type="submission" date="2019-07" db="EMBL/GenBank/DDBJ databases">
        <title>Whole genome shotgun sequence of Actinotalea fermentans NBRC 105374.</title>
        <authorList>
            <person name="Hosoyama A."/>
            <person name="Uohara A."/>
            <person name="Ohji S."/>
            <person name="Ichikawa N."/>
        </authorList>
    </citation>
    <scope>NUCLEOTIDE SEQUENCE [LARGE SCALE GENOMIC DNA]</scope>
    <source>
        <strain evidence="2 3">NBRC 105374</strain>
    </source>
</reference>
<dbReference type="EMBL" id="BJYK01000011">
    <property type="protein sequence ID" value="GEN81326.1"/>
    <property type="molecule type" value="Genomic_DNA"/>
</dbReference>
<keyword evidence="3" id="KW-1185">Reference proteome</keyword>
<name>A0A511Z1S1_9CELL</name>
<evidence type="ECO:0000313" key="3">
    <source>
        <dbReference type="Proteomes" id="UP000321484"/>
    </source>
</evidence>
<gene>
    <name evidence="2" type="ORF">AFE02nite_30600</name>
</gene>
<dbReference type="PANTHER" id="PTHR33361:SF2">
    <property type="entry name" value="DUF885 DOMAIN-CONTAINING PROTEIN"/>
    <property type="match status" value="1"/>
</dbReference>
<accession>A0A511Z1S1</accession>